<evidence type="ECO:0008006" key="3">
    <source>
        <dbReference type="Google" id="ProtNLM"/>
    </source>
</evidence>
<dbReference type="GeneTree" id="ENSGT00390000005844"/>
<dbReference type="InterPro" id="IPR040436">
    <property type="entry name" value="Disconnected-like"/>
</dbReference>
<reference evidence="1" key="2">
    <citation type="submission" date="2025-08" db="UniProtKB">
        <authorList>
            <consortium name="Ensembl"/>
        </authorList>
    </citation>
    <scope>IDENTIFICATION</scope>
</reference>
<name>A0A8C9RYM8_SCLFO</name>
<reference evidence="1" key="3">
    <citation type="submission" date="2025-09" db="UniProtKB">
        <authorList>
            <consortium name="Ensembl"/>
        </authorList>
    </citation>
    <scope>IDENTIFICATION</scope>
</reference>
<keyword evidence="2" id="KW-1185">Reference proteome</keyword>
<evidence type="ECO:0000313" key="1">
    <source>
        <dbReference type="Ensembl" id="ENSSFOP00015026055.2"/>
    </source>
</evidence>
<protein>
    <recommendedName>
        <fullName evidence="3">Zinc finger protein basonuclin-2-like</fullName>
    </recommendedName>
</protein>
<dbReference type="GO" id="GO:0006356">
    <property type="term" value="P:regulation of transcription by RNA polymerase I"/>
    <property type="evidence" value="ECO:0007669"/>
    <property type="project" value="TreeGrafter"/>
</dbReference>
<dbReference type="PANTHER" id="PTHR15021:SF1">
    <property type="entry name" value="ZINC FINGER PROTEIN BASONUCLIN-1"/>
    <property type="match status" value="1"/>
</dbReference>
<accession>A0A8C9RYM8</accession>
<sequence length="302" mass="33797">MYYITKAIVLNLRSNLGEVYLTVTLHCLSPCSHQEIFCTSVNCNCKSFRPGRLRRRQCEICGHGWVAHALSKLRAQPTHHDGQVEVVHCSAAFDICSLMLFGTQAIPVRLKILLDRLFSVLKQEEVIQILTALEWTLQDYVRGYILQDPSGKVVDRWVMMTFEEEIATLQQFLRFGETKPIVELMTIQDKEDQAIAVSAACSESVIQAFMENSPPSCPDFTTNARNWTTGAEHHFVDSFKNGASMLPFQFLSYLSTPLLDCTPGKAFPMAETSDGVECIVEEGCDKCAGSRDKSSLTPGAWI</sequence>
<dbReference type="Proteomes" id="UP000694397">
    <property type="component" value="Chromosome 7"/>
</dbReference>
<dbReference type="AlphaFoldDB" id="A0A8C9RYM8"/>
<organism evidence="1 2">
    <name type="scientific">Scleropages formosus</name>
    <name type="common">Asian bonytongue</name>
    <name type="synonym">Osteoglossum formosum</name>
    <dbReference type="NCBI Taxonomy" id="113540"/>
    <lineage>
        <taxon>Eukaryota</taxon>
        <taxon>Metazoa</taxon>
        <taxon>Chordata</taxon>
        <taxon>Craniata</taxon>
        <taxon>Vertebrata</taxon>
        <taxon>Euteleostomi</taxon>
        <taxon>Actinopterygii</taxon>
        <taxon>Neopterygii</taxon>
        <taxon>Teleostei</taxon>
        <taxon>Osteoglossocephala</taxon>
        <taxon>Osteoglossomorpha</taxon>
        <taxon>Osteoglossiformes</taxon>
        <taxon>Osteoglossidae</taxon>
        <taxon>Scleropages</taxon>
    </lineage>
</organism>
<proteinExistence type="predicted"/>
<dbReference type="PANTHER" id="PTHR15021">
    <property type="entry name" value="DISCONNECTED-RELATED"/>
    <property type="match status" value="1"/>
</dbReference>
<evidence type="ECO:0000313" key="2">
    <source>
        <dbReference type="Proteomes" id="UP000694397"/>
    </source>
</evidence>
<dbReference type="GO" id="GO:0005634">
    <property type="term" value="C:nucleus"/>
    <property type="evidence" value="ECO:0007669"/>
    <property type="project" value="TreeGrafter"/>
</dbReference>
<dbReference type="Ensembl" id="ENSSFOT00015026349.2">
    <property type="protein sequence ID" value="ENSSFOP00015026055.2"/>
    <property type="gene ID" value="ENSSFOG00015016759.2"/>
</dbReference>
<reference evidence="1 2" key="1">
    <citation type="submission" date="2019-04" db="EMBL/GenBank/DDBJ databases">
        <authorList>
            <consortium name="Wellcome Sanger Institute Data Sharing"/>
        </authorList>
    </citation>
    <scope>NUCLEOTIDE SEQUENCE [LARGE SCALE GENOMIC DNA]</scope>
</reference>
<dbReference type="OrthoDB" id="10070972at2759"/>